<comment type="caution">
    <text evidence="1">The sequence shown here is derived from an EMBL/GenBank/DDBJ whole genome shotgun (WGS) entry which is preliminary data.</text>
</comment>
<accession>A0A813J367</accession>
<protein>
    <submittedName>
        <fullName evidence="1">Uncharacterized protein</fullName>
    </submittedName>
</protein>
<feature type="non-terminal residue" evidence="1">
    <location>
        <position position="1"/>
    </location>
</feature>
<evidence type="ECO:0000313" key="1">
    <source>
        <dbReference type="EMBL" id="CAE8661326.1"/>
    </source>
</evidence>
<dbReference type="Proteomes" id="UP000626109">
    <property type="component" value="Unassembled WGS sequence"/>
</dbReference>
<proteinExistence type="predicted"/>
<reference evidence="1" key="1">
    <citation type="submission" date="2021-02" db="EMBL/GenBank/DDBJ databases">
        <authorList>
            <person name="Dougan E. K."/>
            <person name="Rhodes N."/>
            <person name="Thang M."/>
            <person name="Chan C."/>
        </authorList>
    </citation>
    <scope>NUCLEOTIDE SEQUENCE</scope>
</reference>
<name>A0A813J367_POLGL</name>
<sequence>IAAALAVTLSAAAAWAPLLSTRGGSPAMLPPGLEVFSDTACPHAYLAEAKFHRACSMLKAAHARFEPKWYGMAF</sequence>
<feature type="non-terminal residue" evidence="1">
    <location>
        <position position="74"/>
    </location>
</feature>
<dbReference type="AlphaFoldDB" id="A0A813J367"/>
<dbReference type="EMBL" id="CAJNNW010017669">
    <property type="protein sequence ID" value="CAE8661326.1"/>
    <property type="molecule type" value="Genomic_DNA"/>
</dbReference>
<evidence type="ECO:0000313" key="2">
    <source>
        <dbReference type="Proteomes" id="UP000626109"/>
    </source>
</evidence>
<organism evidence="1 2">
    <name type="scientific">Polarella glacialis</name>
    <name type="common">Dinoflagellate</name>
    <dbReference type="NCBI Taxonomy" id="89957"/>
    <lineage>
        <taxon>Eukaryota</taxon>
        <taxon>Sar</taxon>
        <taxon>Alveolata</taxon>
        <taxon>Dinophyceae</taxon>
        <taxon>Suessiales</taxon>
        <taxon>Suessiaceae</taxon>
        <taxon>Polarella</taxon>
    </lineage>
</organism>
<gene>
    <name evidence="1" type="ORF">PGLA2088_LOCUS14472</name>
</gene>